<evidence type="ECO:0000313" key="4">
    <source>
        <dbReference type="Proteomes" id="UP000036045"/>
    </source>
</evidence>
<evidence type="ECO:0000259" key="1">
    <source>
        <dbReference type="Pfam" id="PF01408"/>
    </source>
</evidence>
<dbReference type="OrthoDB" id="9815825at2"/>
<evidence type="ECO:0000259" key="2">
    <source>
        <dbReference type="Pfam" id="PF22725"/>
    </source>
</evidence>
<dbReference type="GO" id="GO:0000166">
    <property type="term" value="F:nucleotide binding"/>
    <property type="evidence" value="ECO:0007669"/>
    <property type="project" value="InterPro"/>
</dbReference>
<proteinExistence type="predicted"/>
<dbReference type="Gene3D" id="3.30.360.10">
    <property type="entry name" value="Dihydrodipicolinate Reductase, domain 2"/>
    <property type="match status" value="1"/>
</dbReference>
<feature type="domain" description="GFO/IDH/MocA-like oxidoreductase" evidence="2">
    <location>
        <begin position="131"/>
        <end position="258"/>
    </location>
</feature>
<dbReference type="InterPro" id="IPR051450">
    <property type="entry name" value="Gfo/Idh/MocA_Oxidoreductases"/>
</dbReference>
<comment type="caution">
    <text evidence="3">The sequence shown here is derived from an EMBL/GenBank/DDBJ whole genome shotgun (WGS) entry which is preliminary data.</text>
</comment>
<dbReference type="PATRIC" id="fig|1397.4.peg.971"/>
<dbReference type="Pfam" id="PF22725">
    <property type="entry name" value="GFO_IDH_MocA_C3"/>
    <property type="match status" value="1"/>
</dbReference>
<protein>
    <submittedName>
        <fullName evidence="3">Dehydrogenase</fullName>
    </submittedName>
</protein>
<feature type="domain" description="Gfo/Idh/MocA-like oxidoreductase N-terminal" evidence="1">
    <location>
        <begin position="4"/>
        <end position="123"/>
    </location>
</feature>
<gene>
    <name evidence="3" type="ORF">ABW02_14115</name>
</gene>
<dbReference type="Gene3D" id="3.40.50.720">
    <property type="entry name" value="NAD(P)-binding Rossmann-like Domain"/>
    <property type="match status" value="1"/>
</dbReference>
<sequence length="341" mass="37445">MVSLKVGVIGCGSIAQHRHIPEYLLNKQVELVAVCDINEERAAEIAEKYQAQAFTDYKKLLKMDGLDAVSVCTPNYLHAPISIDALNAGKHVLCEKPMATSKEEAEQMIQAAKKSGKKLMIGHNQRFVASHQKAHQLIKSGEIGKVYSFRTTFGHGGPEGWSVDGKESWFFKKEEAFIGAMGDLGVHKADLLRFVLGEEFTEVGAFVETNAKDFSTVDDNAVCILKTDSGIIGTLTASWAYRGKEDNSTVIYAEKAVIRLEDDPNYSLIIQYTNGEKVNYELGRIQSNNDGGQNKTGVIDHFVECILEDKEPLISGEEGKKSLAIILAALESQASKTITKI</sequence>
<dbReference type="PANTHER" id="PTHR43377">
    <property type="entry name" value="BILIVERDIN REDUCTASE A"/>
    <property type="match status" value="1"/>
</dbReference>
<keyword evidence="4" id="KW-1185">Reference proteome</keyword>
<dbReference type="PANTHER" id="PTHR43377:SF1">
    <property type="entry name" value="BILIVERDIN REDUCTASE A"/>
    <property type="match status" value="1"/>
</dbReference>
<name>A0A0J1IIK9_NIACI</name>
<dbReference type="Pfam" id="PF01408">
    <property type="entry name" value="GFO_IDH_MocA"/>
    <property type="match status" value="1"/>
</dbReference>
<reference evidence="3 4" key="1">
    <citation type="submission" date="2015-05" db="EMBL/GenBank/DDBJ databases">
        <title>Whole genome sequence and identification of bacterial endophytes from Costus igneus.</title>
        <authorList>
            <person name="Lee Y.P."/>
            <person name="Gan H.M."/>
            <person name="Eng W."/>
            <person name="Wheatley M.S."/>
            <person name="Caraballo A."/>
            <person name="Polter S."/>
            <person name="Savka M.A."/>
            <person name="Hudson A.O."/>
        </authorList>
    </citation>
    <scope>NUCLEOTIDE SEQUENCE [LARGE SCALE GENOMIC DNA]</scope>
    <source>
        <strain evidence="3 4">RIT379</strain>
    </source>
</reference>
<accession>A0A0J1IIK9</accession>
<dbReference type="SUPFAM" id="SSF55347">
    <property type="entry name" value="Glyceraldehyde-3-phosphate dehydrogenase-like, C-terminal domain"/>
    <property type="match status" value="1"/>
</dbReference>
<dbReference type="RefSeq" id="WP_047942902.1">
    <property type="nucleotide sequence ID" value="NZ_CP053989.1"/>
</dbReference>
<dbReference type="InterPro" id="IPR036291">
    <property type="entry name" value="NAD(P)-bd_dom_sf"/>
</dbReference>
<dbReference type="Proteomes" id="UP000036045">
    <property type="component" value="Unassembled WGS sequence"/>
</dbReference>
<organism evidence="3 4">
    <name type="scientific">Niallia circulans</name>
    <name type="common">Bacillus circulans</name>
    <dbReference type="NCBI Taxonomy" id="1397"/>
    <lineage>
        <taxon>Bacteria</taxon>
        <taxon>Bacillati</taxon>
        <taxon>Bacillota</taxon>
        <taxon>Bacilli</taxon>
        <taxon>Bacillales</taxon>
        <taxon>Bacillaceae</taxon>
        <taxon>Niallia</taxon>
    </lineage>
</organism>
<dbReference type="SUPFAM" id="SSF51735">
    <property type="entry name" value="NAD(P)-binding Rossmann-fold domains"/>
    <property type="match status" value="1"/>
</dbReference>
<dbReference type="InterPro" id="IPR055170">
    <property type="entry name" value="GFO_IDH_MocA-like_dom"/>
</dbReference>
<dbReference type="AlphaFoldDB" id="A0A0J1IIK9"/>
<dbReference type="EMBL" id="LDPH01000013">
    <property type="protein sequence ID" value="KLV25732.1"/>
    <property type="molecule type" value="Genomic_DNA"/>
</dbReference>
<dbReference type="GeneID" id="56348896"/>
<dbReference type="InterPro" id="IPR000683">
    <property type="entry name" value="Gfo/Idh/MocA-like_OxRdtase_N"/>
</dbReference>
<evidence type="ECO:0000313" key="3">
    <source>
        <dbReference type="EMBL" id="KLV25732.1"/>
    </source>
</evidence>